<reference evidence="6" key="2">
    <citation type="submission" date="2020-09" db="EMBL/GenBank/DDBJ databases">
        <authorList>
            <person name="Sun Q."/>
            <person name="Kim S."/>
        </authorList>
    </citation>
    <scope>NUCLEOTIDE SEQUENCE</scope>
    <source>
        <strain evidence="6">KCTC 23224</strain>
    </source>
</reference>
<name>A0A8J3CZT6_9BACT</name>
<dbReference type="Pfam" id="PF07635">
    <property type="entry name" value="PSCyt1"/>
    <property type="match status" value="1"/>
</dbReference>
<evidence type="ECO:0000256" key="3">
    <source>
        <dbReference type="PROSITE-ProRule" id="PRU00433"/>
    </source>
</evidence>
<protein>
    <recommendedName>
        <fullName evidence="5">Cytochrome c domain-containing protein</fullName>
    </recommendedName>
</protein>
<keyword evidence="2 3" id="KW-0408">Iron</keyword>
<feature type="transmembrane region" description="Helical" evidence="4">
    <location>
        <begin position="12"/>
        <end position="30"/>
    </location>
</feature>
<sequence length="717" mass="79974">MQSKNAISRLSFYLQHVLIVLHGLCLVLAFGHSHMEVPLLLEVFGRAHPLLLHFPIVLLLLLVGLLWSPAAFSRQNPRLASDLFILSLCLTGITVLAGLLLAAEEGYVLDEIFAHQWVSMVLFWMASMWYVVWSYGKQTFARLTSVSVAFLTLITGHLGASMTHGEDFLWAPFQKSSVVEVITLEDALAFDHVILPILEQKCVSCHKASKQKGDLRLDGASYILAGGKHGPVIDEANPKNSSLLQRILLPLDHEEHMPPKGKMQLTMEEVALIQAWMDELAPMEKPMVSMDPNSSFFQLAKQLVFTEEADVYSFPFAPSATLAKLNTDFRVIQSIYPTSPALRVSFFGKASFESQQLTALGAIQTQVVELNLSNMPLAEEDLKIISQFENLERLRLNNTGLQGEFLHELASVKSLKSLSLAGNPLSSVALEKLARLDQLRDLFIWNTGLDSEQIERLSTQLTHTAIEGGYRDDGTLYQLNAPIIQANSGIFQDQLEVSVKHPIGNVEIFYTLDNTFPDSANHFRYTGPIRLTENTHLRVRAFADGWLGSEEAQAVFFKAGIKPKRYQLTNAPHHSYQSDGVETLFDLIKGDEDFTSGSWLGFQETNFELILDFDVNQSPSTIAFSLLSAVSSYIFPPISVEIYSKSSAGESWVLLHKDKPEQPQGNQERKQLLLEYPIPAKPLVQIKAVLSPINPLPKWHPGAGQKGWVFVDEVLLN</sequence>
<comment type="caution">
    <text evidence="6">The sequence shown here is derived from an EMBL/GenBank/DDBJ whole genome shotgun (WGS) entry which is preliminary data.</text>
</comment>
<dbReference type="InterPro" id="IPR032675">
    <property type="entry name" value="LRR_dom_sf"/>
</dbReference>
<evidence type="ECO:0000313" key="6">
    <source>
        <dbReference type="EMBL" id="GHB41293.1"/>
    </source>
</evidence>
<dbReference type="PANTHER" id="PTHR35889:SF3">
    <property type="entry name" value="F-BOX DOMAIN-CONTAINING PROTEIN"/>
    <property type="match status" value="1"/>
</dbReference>
<proteinExistence type="predicted"/>
<dbReference type="SUPFAM" id="SSF52047">
    <property type="entry name" value="RNI-like"/>
    <property type="match status" value="1"/>
</dbReference>
<keyword evidence="4" id="KW-0812">Transmembrane</keyword>
<dbReference type="Gene3D" id="3.80.10.10">
    <property type="entry name" value="Ribonuclease Inhibitor"/>
    <property type="match status" value="1"/>
</dbReference>
<dbReference type="PANTHER" id="PTHR35889">
    <property type="entry name" value="CYCLOINULO-OLIGOSACCHARIDE FRUCTANOTRANSFERASE-RELATED"/>
    <property type="match status" value="1"/>
</dbReference>
<feature type="transmembrane region" description="Helical" evidence="4">
    <location>
        <begin position="83"/>
        <end position="102"/>
    </location>
</feature>
<keyword evidence="4" id="KW-1133">Transmembrane helix</keyword>
<dbReference type="GO" id="GO:0020037">
    <property type="term" value="F:heme binding"/>
    <property type="evidence" value="ECO:0007669"/>
    <property type="project" value="InterPro"/>
</dbReference>
<keyword evidence="1 3" id="KW-0479">Metal-binding</keyword>
<organism evidence="6 7">
    <name type="scientific">Mongoliitalea lutea</name>
    <dbReference type="NCBI Taxonomy" id="849756"/>
    <lineage>
        <taxon>Bacteria</taxon>
        <taxon>Pseudomonadati</taxon>
        <taxon>Bacteroidota</taxon>
        <taxon>Cytophagia</taxon>
        <taxon>Cytophagales</taxon>
        <taxon>Cyclobacteriaceae</taxon>
        <taxon>Mongoliitalea</taxon>
    </lineage>
</organism>
<dbReference type="Pfam" id="PF13290">
    <property type="entry name" value="CHB_HEX_C_1"/>
    <property type="match status" value="1"/>
</dbReference>
<feature type="transmembrane region" description="Helical" evidence="4">
    <location>
        <begin position="50"/>
        <end position="71"/>
    </location>
</feature>
<keyword evidence="7" id="KW-1185">Reference proteome</keyword>
<dbReference type="InterPro" id="IPR009056">
    <property type="entry name" value="Cyt_c-like_dom"/>
</dbReference>
<dbReference type="InterPro" id="IPR011429">
    <property type="entry name" value="Cyt_c_Planctomycete-type"/>
</dbReference>
<dbReference type="GO" id="GO:0009055">
    <property type="term" value="F:electron transfer activity"/>
    <property type="evidence" value="ECO:0007669"/>
    <property type="project" value="InterPro"/>
</dbReference>
<evidence type="ECO:0000259" key="5">
    <source>
        <dbReference type="PROSITE" id="PS51007"/>
    </source>
</evidence>
<keyword evidence="4" id="KW-0472">Membrane</keyword>
<dbReference type="GO" id="GO:0046872">
    <property type="term" value="F:metal ion binding"/>
    <property type="evidence" value="ECO:0007669"/>
    <property type="project" value="UniProtKB-KW"/>
</dbReference>
<accession>A0A8J3CZT6</accession>
<keyword evidence="3" id="KW-0349">Heme</keyword>
<feature type="domain" description="Cytochrome c" evidence="5">
    <location>
        <begin position="185"/>
        <end position="281"/>
    </location>
</feature>
<dbReference type="PROSITE" id="PS51007">
    <property type="entry name" value="CYTC"/>
    <property type="match status" value="1"/>
</dbReference>
<dbReference type="Proteomes" id="UP000642809">
    <property type="component" value="Unassembled WGS sequence"/>
</dbReference>
<evidence type="ECO:0000256" key="4">
    <source>
        <dbReference type="SAM" id="Phobius"/>
    </source>
</evidence>
<dbReference type="AlphaFoldDB" id="A0A8J3CZT6"/>
<feature type="transmembrane region" description="Helical" evidence="4">
    <location>
        <begin position="140"/>
        <end position="160"/>
    </location>
</feature>
<gene>
    <name evidence="6" type="ORF">GCM10008106_23020</name>
</gene>
<evidence type="ECO:0000256" key="1">
    <source>
        <dbReference type="ARBA" id="ARBA00022723"/>
    </source>
</evidence>
<dbReference type="EMBL" id="BMYF01000013">
    <property type="protein sequence ID" value="GHB41293.1"/>
    <property type="molecule type" value="Genomic_DNA"/>
</dbReference>
<dbReference type="InterPro" id="IPR059177">
    <property type="entry name" value="GH29D-like_dom"/>
</dbReference>
<feature type="transmembrane region" description="Helical" evidence="4">
    <location>
        <begin position="114"/>
        <end position="133"/>
    </location>
</feature>
<evidence type="ECO:0000313" key="7">
    <source>
        <dbReference type="Proteomes" id="UP000642809"/>
    </source>
</evidence>
<dbReference type="RefSeq" id="WP_189582476.1">
    <property type="nucleotide sequence ID" value="NZ_BMYF01000013.1"/>
</dbReference>
<reference evidence="6" key="1">
    <citation type="journal article" date="2014" name="Int. J. Syst. Evol. Microbiol.">
        <title>Complete genome sequence of Corynebacterium casei LMG S-19264T (=DSM 44701T), isolated from a smear-ripened cheese.</title>
        <authorList>
            <consortium name="US DOE Joint Genome Institute (JGI-PGF)"/>
            <person name="Walter F."/>
            <person name="Albersmeier A."/>
            <person name="Kalinowski J."/>
            <person name="Ruckert C."/>
        </authorList>
    </citation>
    <scope>NUCLEOTIDE SEQUENCE</scope>
    <source>
        <strain evidence="6">KCTC 23224</strain>
    </source>
</reference>
<evidence type="ECO:0000256" key="2">
    <source>
        <dbReference type="ARBA" id="ARBA00023004"/>
    </source>
</evidence>